<dbReference type="GO" id="GO:0006044">
    <property type="term" value="P:N-acetylglucosamine metabolic process"/>
    <property type="evidence" value="ECO:0007669"/>
    <property type="project" value="TreeGrafter"/>
</dbReference>
<evidence type="ECO:0000313" key="2">
    <source>
        <dbReference type="Proteomes" id="UP000775547"/>
    </source>
</evidence>
<name>A0A9P7KG61_9AGAR</name>
<dbReference type="EMBL" id="JABCKV010000020">
    <property type="protein sequence ID" value="KAG5646516.1"/>
    <property type="molecule type" value="Genomic_DNA"/>
</dbReference>
<evidence type="ECO:0000313" key="1">
    <source>
        <dbReference type="EMBL" id="KAG5646516.1"/>
    </source>
</evidence>
<organism evidence="1 2">
    <name type="scientific">Asterophora parasitica</name>
    <dbReference type="NCBI Taxonomy" id="117018"/>
    <lineage>
        <taxon>Eukaryota</taxon>
        <taxon>Fungi</taxon>
        <taxon>Dikarya</taxon>
        <taxon>Basidiomycota</taxon>
        <taxon>Agaricomycotina</taxon>
        <taxon>Agaricomycetes</taxon>
        <taxon>Agaricomycetidae</taxon>
        <taxon>Agaricales</taxon>
        <taxon>Tricholomatineae</taxon>
        <taxon>Lyophyllaceae</taxon>
        <taxon>Asterophora</taxon>
    </lineage>
</organism>
<dbReference type="GO" id="GO:0005737">
    <property type="term" value="C:cytoplasm"/>
    <property type="evidence" value="ECO:0007669"/>
    <property type="project" value="TreeGrafter"/>
</dbReference>
<reference evidence="1" key="2">
    <citation type="submission" date="2021-10" db="EMBL/GenBank/DDBJ databases">
        <title>Phylogenomics reveals ancestral predisposition of the termite-cultivated fungus Termitomyces towards a domesticated lifestyle.</title>
        <authorList>
            <person name="Auxier B."/>
            <person name="Grum-Grzhimaylo A."/>
            <person name="Cardenas M.E."/>
            <person name="Lodge J.D."/>
            <person name="Laessoe T."/>
            <person name="Pedersen O."/>
            <person name="Smith M.E."/>
            <person name="Kuyper T.W."/>
            <person name="Franco-Molano E.A."/>
            <person name="Baroni T.J."/>
            <person name="Aanen D.K."/>
        </authorList>
    </citation>
    <scope>NUCLEOTIDE SEQUENCE</scope>
    <source>
        <strain evidence="1">AP01</strain>
        <tissue evidence="1">Mycelium</tissue>
    </source>
</reference>
<proteinExistence type="predicted"/>
<protein>
    <submittedName>
        <fullName evidence="1">Uncharacterized protein</fullName>
    </submittedName>
</protein>
<reference evidence="1" key="1">
    <citation type="submission" date="2020-07" db="EMBL/GenBank/DDBJ databases">
        <authorList>
            <person name="Nieuwenhuis M."/>
            <person name="Van De Peppel L.J.J."/>
        </authorList>
    </citation>
    <scope>NUCLEOTIDE SEQUENCE</scope>
    <source>
        <strain evidence="1">AP01</strain>
        <tissue evidence="1">Mycelium</tissue>
    </source>
</reference>
<sequence>MIIAHFRTINLQVRYDEWVIGIQAEYGTVVNYLTNHRLQWGKRDNLSLLTSALDADEPISERSPSTIRSVDHKIPKVLPALPDDAPKYFIRDMPPEFLSIIQNDWPYSVPSEVEHTLIWTCIPIFHEELVAKSIFARIDQDGLCGFTGNTSPPPSPSTLPSCLPALAEWGVTMDKLVRSEKGTEEEEALVRRAGEEVHEFVRKRWDESRWETAWFVNPPVRRTVFHLRHELI</sequence>
<gene>
    <name evidence="1" type="ORF">DXG03_003283</name>
</gene>
<accession>A0A9P7KG61</accession>
<dbReference type="InterPro" id="IPR022036">
    <property type="entry name" value="DUF3605"/>
</dbReference>
<keyword evidence="2" id="KW-1185">Reference proteome</keyword>
<dbReference type="PANTHER" id="PTHR35020">
    <property type="entry name" value="N-ACETYLGLUCOSAMINE-INDUCED PROTEIN 1"/>
    <property type="match status" value="1"/>
</dbReference>
<dbReference type="AlphaFoldDB" id="A0A9P7KG61"/>
<comment type="caution">
    <text evidence="1">The sequence shown here is derived from an EMBL/GenBank/DDBJ whole genome shotgun (WGS) entry which is preliminary data.</text>
</comment>
<dbReference type="Pfam" id="PF12239">
    <property type="entry name" value="DUF3605"/>
    <property type="match status" value="1"/>
</dbReference>
<dbReference type="OrthoDB" id="498286at2759"/>
<dbReference type="Proteomes" id="UP000775547">
    <property type="component" value="Unassembled WGS sequence"/>
</dbReference>
<dbReference type="PANTHER" id="PTHR35020:SF2">
    <property type="entry name" value="N-ACETYLGLUCOSAMINE-INDUCED PROTEIN 1"/>
    <property type="match status" value="1"/>
</dbReference>